<proteinExistence type="predicted"/>
<gene>
    <name evidence="1" type="ORF">RHMOL_Rhmol04G0221800</name>
</gene>
<dbReference type="EMBL" id="CM046391">
    <property type="protein sequence ID" value="KAI8560015.1"/>
    <property type="molecule type" value="Genomic_DNA"/>
</dbReference>
<evidence type="ECO:0000313" key="1">
    <source>
        <dbReference type="EMBL" id="KAI8560015.1"/>
    </source>
</evidence>
<evidence type="ECO:0000313" key="2">
    <source>
        <dbReference type="Proteomes" id="UP001062846"/>
    </source>
</evidence>
<keyword evidence="2" id="KW-1185">Reference proteome</keyword>
<organism evidence="1 2">
    <name type="scientific">Rhododendron molle</name>
    <name type="common">Chinese azalea</name>
    <name type="synonym">Azalea mollis</name>
    <dbReference type="NCBI Taxonomy" id="49168"/>
    <lineage>
        <taxon>Eukaryota</taxon>
        <taxon>Viridiplantae</taxon>
        <taxon>Streptophyta</taxon>
        <taxon>Embryophyta</taxon>
        <taxon>Tracheophyta</taxon>
        <taxon>Spermatophyta</taxon>
        <taxon>Magnoliopsida</taxon>
        <taxon>eudicotyledons</taxon>
        <taxon>Gunneridae</taxon>
        <taxon>Pentapetalae</taxon>
        <taxon>asterids</taxon>
        <taxon>Ericales</taxon>
        <taxon>Ericaceae</taxon>
        <taxon>Ericoideae</taxon>
        <taxon>Rhodoreae</taxon>
        <taxon>Rhododendron</taxon>
    </lineage>
</organism>
<comment type="caution">
    <text evidence="1">The sequence shown here is derived from an EMBL/GenBank/DDBJ whole genome shotgun (WGS) entry which is preliminary data.</text>
</comment>
<reference evidence="1" key="1">
    <citation type="submission" date="2022-02" db="EMBL/GenBank/DDBJ databases">
        <title>Plant Genome Project.</title>
        <authorList>
            <person name="Zhang R.-G."/>
        </authorList>
    </citation>
    <scope>NUCLEOTIDE SEQUENCE</scope>
    <source>
        <strain evidence="1">AT1</strain>
    </source>
</reference>
<sequence>MVDLELAGLVDLEQAGRFDWGGASLCTLYCFLGVASHGVGNTIGGYWRVVELWAYEVLGMFPPENTCRDPGLFPRGLAWSKTYMKTKEKRGQVFLRSLLKMLKIGTPTAWLFAKSDGETDCRAANNELGEASVATD</sequence>
<name>A0ACC0P338_RHOML</name>
<protein>
    <submittedName>
        <fullName evidence="1">Uncharacterized protein</fullName>
    </submittedName>
</protein>
<accession>A0ACC0P338</accession>
<dbReference type="Proteomes" id="UP001062846">
    <property type="component" value="Chromosome 4"/>
</dbReference>